<reference evidence="1" key="1">
    <citation type="submission" date="2020-02" db="EMBL/GenBank/DDBJ databases">
        <authorList>
            <person name="Meier V. D."/>
        </authorList>
    </citation>
    <scope>NUCLEOTIDE SEQUENCE</scope>
    <source>
        <strain evidence="1">AVDCRST_MAG87</strain>
    </source>
</reference>
<organism evidence="1">
    <name type="scientific">uncultured Thermomicrobiales bacterium</name>
    <dbReference type="NCBI Taxonomy" id="1645740"/>
    <lineage>
        <taxon>Bacteria</taxon>
        <taxon>Pseudomonadati</taxon>
        <taxon>Thermomicrobiota</taxon>
        <taxon>Thermomicrobia</taxon>
        <taxon>Thermomicrobiales</taxon>
        <taxon>environmental samples</taxon>
    </lineage>
</organism>
<name>A0A6J4VBT8_9BACT</name>
<accession>A0A6J4VBT8</accession>
<sequence>MIGIVGGAGSACMVTSEPQPLIESTGVWNGTVDQALRRLDGSVTIRTTTRNTIDVA</sequence>
<proteinExistence type="predicted"/>
<feature type="non-terminal residue" evidence="1">
    <location>
        <position position="56"/>
    </location>
</feature>
<evidence type="ECO:0000313" key="1">
    <source>
        <dbReference type="EMBL" id="CAA9571769.1"/>
    </source>
</evidence>
<dbReference type="EMBL" id="CADCWJ010000546">
    <property type="protein sequence ID" value="CAA9571769.1"/>
    <property type="molecule type" value="Genomic_DNA"/>
</dbReference>
<gene>
    <name evidence="1" type="ORF">AVDCRST_MAG87-2487</name>
</gene>
<dbReference type="AlphaFoldDB" id="A0A6J4VBT8"/>
<protein>
    <submittedName>
        <fullName evidence="1">Uncharacterized protein</fullName>
    </submittedName>
</protein>